<comment type="caution">
    <text evidence="3">The sequence shown here is derived from an EMBL/GenBank/DDBJ whole genome shotgun (WGS) entry which is preliminary data.</text>
</comment>
<dbReference type="RefSeq" id="WP_354417143.1">
    <property type="nucleotide sequence ID" value="NZ_JBEPLM010000013.1"/>
</dbReference>
<feature type="region of interest" description="Disordered" evidence="1">
    <location>
        <begin position="507"/>
        <end position="528"/>
    </location>
</feature>
<reference evidence="3 4" key="1">
    <citation type="submission" date="2024-06" db="EMBL/GenBank/DDBJ databases">
        <title>Genomic Encyclopedia of Type Strains, Phase IV (KMG-IV): sequencing the most valuable type-strain genomes for metagenomic binning, comparative biology and taxonomic classification.</title>
        <authorList>
            <person name="Goeker M."/>
        </authorList>
    </citation>
    <scope>NUCLEOTIDE SEQUENCE [LARGE SCALE GENOMIC DNA]</scope>
    <source>
        <strain evidence="3 4">DSM 29846</strain>
    </source>
</reference>
<dbReference type="InterPro" id="IPR037053">
    <property type="entry name" value="Phage_tail_collar_dom_sf"/>
</dbReference>
<evidence type="ECO:0000313" key="3">
    <source>
        <dbReference type="EMBL" id="MET3596195.1"/>
    </source>
</evidence>
<feature type="domain" description="Phage tail collar" evidence="2">
    <location>
        <begin position="434"/>
        <end position="492"/>
    </location>
</feature>
<proteinExistence type="predicted"/>
<dbReference type="Pfam" id="PF07484">
    <property type="entry name" value="Collar"/>
    <property type="match status" value="1"/>
</dbReference>
<dbReference type="InterPro" id="IPR011083">
    <property type="entry name" value="Phage_tail_collar_dom"/>
</dbReference>
<dbReference type="Gene3D" id="3.90.1340.10">
    <property type="entry name" value="Phage tail collar domain"/>
    <property type="match status" value="1"/>
</dbReference>
<dbReference type="Proteomes" id="UP001549036">
    <property type="component" value="Unassembled WGS sequence"/>
</dbReference>
<evidence type="ECO:0000259" key="2">
    <source>
        <dbReference type="Pfam" id="PF07484"/>
    </source>
</evidence>
<sequence>MAASQSSVSFSIVNPKNSNTVYVGQDNTVTVQAVNQTGATITLPGGTPADPVTGSGFTLLLFFNALFANEESAPCGDLSVTATGWTAKFFADAPYPGWAISPNDNTDWDAGASLNVTVAGLTPTTAVSLCQVAIDIYNLPGAENFSVTCPVNVANPAGGLNITDAVGISLSLPGTTNDATIGISRDPQYPIQNSLELILSNKTQQPLVPDGVDWGVDPPSVNITFVYGSAPPGYFALTTPDDGSQISVGLGTGNTLWTATQLAGSAGPVWSLQPIAGTNNQILGTGVQAVATFELTNIVTEFAATPTLAYIQFVNIPGYADGSTTLVLDKVYETMTISGPLALSTDTVTVSADSGPQTVSLNWTVENATMVEVSGLGMVPPSGQNVQVPVWRTTSFVLTAYDTYLNAIATSQATVTAQAPQSASALLGQLLPLGAVVPWSGSLDSVPAGYAVCDGSSLSVADNPQLYFVIGKTFGGDGITTFCLPDLQDRFVIGTASGSVAVGDTGSPTHTHTMSQMPSAAANTTSDGAHTHGVPSDWYAVMCTTGSYRASIDTGGTLGDPNMPEPNNIFQSNGTHSHGVTLDYSQAAVTAPQSGGMRPTWFSLCYIMRTGV</sequence>
<name>A0ABV2I031_9HYPH</name>
<keyword evidence="4" id="KW-1185">Reference proteome</keyword>
<accession>A0ABV2I031</accession>
<protein>
    <submittedName>
        <fullName evidence="3">Microcystin-dependent protein</fullName>
    </submittedName>
</protein>
<gene>
    <name evidence="3" type="ORF">ABID26_005612</name>
</gene>
<dbReference type="SUPFAM" id="SSF88874">
    <property type="entry name" value="Receptor-binding domain of short tail fibre protein gp12"/>
    <property type="match status" value="1"/>
</dbReference>
<evidence type="ECO:0000313" key="4">
    <source>
        <dbReference type="Proteomes" id="UP001549036"/>
    </source>
</evidence>
<organism evidence="3 4">
    <name type="scientific">Mesorhizobium shonense</name>
    <dbReference type="NCBI Taxonomy" id="1209948"/>
    <lineage>
        <taxon>Bacteria</taxon>
        <taxon>Pseudomonadati</taxon>
        <taxon>Pseudomonadota</taxon>
        <taxon>Alphaproteobacteria</taxon>
        <taxon>Hyphomicrobiales</taxon>
        <taxon>Phyllobacteriaceae</taxon>
        <taxon>Mesorhizobium</taxon>
    </lineage>
</organism>
<dbReference type="EMBL" id="JBEPLM010000013">
    <property type="protein sequence ID" value="MET3596195.1"/>
    <property type="molecule type" value="Genomic_DNA"/>
</dbReference>
<evidence type="ECO:0000256" key="1">
    <source>
        <dbReference type="SAM" id="MobiDB-lite"/>
    </source>
</evidence>